<accession>A0A919T020</accession>
<sequence>MQPENPIEIPSAGAVPAEDIEFWITVDGVDLVQRGSGRVLIRIPRAEVPAFMRQLGDAHGGAILAVVTDRQEQP</sequence>
<dbReference type="EMBL" id="BOQP01000052">
    <property type="protein sequence ID" value="GIM82746.1"/>
    <property type="molecule type" value="Genomic_DNA"/>
</dbReference>
<dbReference type="Proteomes" id="UP000680865">
    <property type="component" value="Unassembled WGS sequence"/>
</dbReference>
<name>A0A919T020_9ACTN</name>
<comment type="caution">
    <text evidence="1">The sequence shown here is derived from an EMBL/GenBank/DDBJ whole genome shotgun (WGS) entry which is preliminary data.</text>
</comment>
<protein>
    <submittedName>
        <fullName evidence="1">Uncharacterized protein</fullName>
    </submittedName>
</protein>
<evidence type="ECO:0000313" key="2">
    <source>
        <dbReference type="Proteomes" id="UP000680865"/>
    </source>
</evidence>
<gene>
    <name evidence="1" type="ORF">Aco04nite_83060</name>
</gene>
<keyword evidence="2" id="KW-1185">Reference proteome</keyword>
<evidence type="ECO:0000313" key="1">
    <source>
        <dbReference type="EMBL" id="GIM82746.1"/>
    </source>
</evidence>
<proteinExistence type="predicted"/>
<dbReference type="RefSeq" id="WP_213002674.1">
    <property type="nucleotide sequence ID" value="NZ_BAAATW010000006.1"/>
</dbReference>
<organism evidence="1 2">
    <name type="scientific">Winogradskya consettensis</name>
    <dbReference type="NCBI Taxonomy" id="113560"/>
    <lineage>
        <taxon>Bacteria</taxon>
        <taxon>Bacillati</taxon>
        <taxon>Actinomycetota</taxon>
        <taxon>Actinomycetes</taxon>
        <taxon>Micromonosporales</taxon>
        <taxon>Micromonosporaceae</taxon>
        <taxon>Winogradskya</taxon>
    </lineage>
</organism>
<dbReference type="AlphaFoldDB" id="A0A919T020"/>
<reference evidence="1" key="1">
    <citation type="submission" date="2021-03" db="EMBL/GenBank/DDBJ databases">
        <title>Whole genome shotgun sequence of Actinoplanes consettensis NBRC 14913.</title>
        <authorList>
            <person name="Komaki H."/>
            <person name="Tamura T."/>
        </authorList>
    </citation>
    <scope>NUCLEOTIDE SEQUENCE</scope>
    <source>
        <strain evidence="1">NBRC 14913</strain>
    </source>
</reference>